<feature type="transmembrane region" description="Helical" evidence="1">
    <location>
        <begin position="212"/>
        <end position="235"/>
    </location>
</feature>
<evidence type="ECO:0000256" key="1">
    <source>
        <dbReference type="SAM" id="Phobius"/>
    </source>
</evidence>
<evidence type="ECO:0000313" key="2">
    <source>
        <dbReference type="EMBL" id="SFE91879.1"/>
    </source>
</evidence>
<name>A0A1I2EGL4_9RHOB</name>
<reference evidence="2 3" key="1">
    <citation type="submission" date="2016-10" db="EMBL/GenBank/DDBJ databases">
        <authorList>
            <person name="Varghese N."/>
            <person name="Submissions S."/>
        </authorList>
    </citation>
    <scope>NUCLEOTIDE SEQUENCE [LARGE SCALE GENOMIC DNA]</scope>
    <source>
        <strain evidence="3">YIM D21,KCTC 23444,ACCC 10710</strain>
    </source>
</reference>
<dbReference type="EMBL" id="FOMS01000023">
    <property type="protein sequence ID" value="SFE91879.1"/>
    <property type="molecule type" value="Genomic_DNA"/>
</dbReference>
<accession>A0A1I2EGL4</accession>
<dbReference type="Proteomes" id="UP000325289">
    <property type="component" value="Unassembled WGS sequence"/>
</dbReference>
<sequence length="289" mass="31389">MTRQRRRGGDGKYGQWWDFPSVPKQVWIMILVFAVGISAYALVSPRQSPEPRLGAPDTVEGQPPTIVEGTIQSGLEADAGIGISDLLEALVRHAFEDLKGPALDSYIAIIGNPSFRLMQCLVPNSAVATQYELKRRVASLQNVLSGPIIGDQRALGIDFAEVSPSALQPSTLVVMNHQRREACSWPVWLTALQVSIVLVAIFLAIYLVHGGIVGQMSFVGLAISVVAIGGCYVFLVSDRWASHNSTRVEILKALKQDEEAIIAEIRENLRGRPLLIGGGQTGTPSERLR</sequence>
<keyword evidence="1" id="KW-0472">Membrane</keyword>
<gene>
    <name evidence="2" type="ORF">SAMN04515678_12312</name>
</gene>
<dbReference type="AlphaFoldDB" id="A0A1I2EGL4"/>
<keyword evidence="1" id="KW-0812">Transmembrane</keyword>
<feature type="transmembrane region" description="Helical" evidence="1">
    <location>
        <begin position="26"/>
        <end position="43"/>
    </location>
</feature>
<evidence type="ECO:0000313" key="3">
    <source>
        <dbReference type="Proteomes" id="UP000325289"/>
    </source>
</evidence>
<protein>
    <submittedName>
        <fullName evidence="2">Uncharacterized protein</fullName>
    </submittedName>
</protein>
<feature type="transmembrane region" description="Helical" evidence="1">
    <location>
        <begin position="185"/>
        <end position="206"/>
    </location>
</feature>
<proteinExistence type="predicted"/>
<organism evidence="2 3">
    <name type="scientific">Roseivivax sediminis</name>
    <dbReference type="NCBI Taxonomy" id="936889"/>
    <lineage>
        <taxon>Bacteria</taxon>
        <taxon>Pseudomonadati</taxon>
        <taxon>Pseudomonadota</taxon>
        <taxon>Alphaproteobacteria</taxon>
        <taxon>Rhodobacterales</taxon>
        <taxon>Roseobacteraceae</taxon>
        <taxon>Roseivivax</taxon>
    </lineage>
</organism>
<keyword evidence="1" id="KW-1133">Transmembrane helix</keyword>
<keyword evidence="3" id="KW-1185">Reference proteome</keyword>